<dbReference type="EMBL" id="MHOS01000042">
    <property type="protein sequence ID" value="OGZ67176.1"/>
    <property type="molecule type" value="Genomic_DNA"/>
</dbReference>
<evidence type="ECO:0000313" key="1">
    <source>
        <dbReference type="EMBL" id="OGZ67176.1"/>
    </source>
</evidence>
<gene>
    <name evidence="1" type="ORF">A3D35_03540</name>
</gene>
<reference evidence="1 2" key="1">
    <citation type="journal article" date="2016" name="Nat. Commun.">
        <title>Thousands of microbial genomes shed light on interconnected biogeochemical processes in an aquifer system.</title>
        <authorList>
            <person name="Anantharaman K."/>
            <person name="Brown C.T."/>
            <person name="Hug L.A."/>
            <person name="Sharon I."/>
            <person name="Castelle C.J."/>
            <person name="Probst A.J."/>
            <person name="Thomas B.C."/>
            <person name="Singh A."/>
            <person name="Wilkins M.J."/>
            <person name="Karaoz U."/>
            <person name="Brodie E.L."/>
            <person name="Williams K.H."/>
            <person name="Hubbard S.S."/>
            <person name="Banfield J.F."/>
        </authorList>
    </citation>
    <scope>NUCLEOTIDE SEQUENCE [LARGE SCALE GENOMIC DNA]</scope>
</reference>
<organism evidence="1 2">
    <name type="scientific">Candidatus Staskawiczbacteria bacterium RIFCSPHIGHO2_02_FULL_34_9</name>
    <dbReference type="NCBI Taxonomy" id="1802206"/>
    <lineage>
        <taxon>Bacteria</taxon>
        <taxon>Candidatus Staskawicziibacteriota</taxon>
    </lineage>
</organism>
<proteinExistence type="predicted"/>
<name>A0A1G2HXA3_9BACT</name>
<sequence length="103" mass="12000">MRSEVPPSSLIDKGVKRLMVMEDVDRINPSSSDLFDLEKIIPMFFDIGSFYMTKEGAVIFCCSFFDDPDHIFEYRRVPLRADLEHWFNREVLNPLKSPVALVK</sequence>
<accession>A0A1G2HXA3</accession>
<protein>
    <submittedName>
        <fullName evidence="1">Uncharacterized protein</fullName>
    </submittedName>
</protein>
<evidence type="ECO:0000313" key="2">
    <source>
        <dbReference type="Proteomes" id="UP000176421"/>
    </source>
</evidence>
<dbReference type="AlphaFoldDB" id="A0A1G2HXA3"/>
<comment type="caution">
    <text evidence="1">The sequence shown here is derived from an EMBL/GenBank/DDBJ whole genome shotgun (WGS) entry which is preliminary data.</text>
</comment>
<dbReference type="Proteomes" id="UP000176421">
    <property type="component" value="Unassembled WGS sequence"/>
</dbReference>